<dbReference type="Gene3D" id="3.40.1440.10">
    <property type="entry name" value="GIY-YIG endonuclease"/>
    <property type="match status" value="1"/>
</dbReference>
<keyword evidence="4" id="KW-1185">Reference proteome</keyword>
<name>A0A9E7KBE6_9LILI</name>
<dbReference type="OrthoDB" id="24645at2759"/>
<dbReference type="InterPro" id="IPR000305">
    <property type="entry name" value="GIY-YIG_endonuc"/>
</dbReference>
<evidence type="ECO:0000259" key="2">
    <source>
        <dbReference type="Pfam" id="PF01541"/>
    </source>
</evidence>
<reference evidence="3" key="1">
    <citation type="submission" date="2022-05" db="EMBL/GenBank/DDBJ databases">
        <title>The Musa troglodytarum L. genome provides insights into the mechanism of non-climacteric behaviour and enrichment of carotenoids.</title>
        <authorList>
            <person name="Wang J."/>
        </authorList>
    </citation>
    <scope>NUCLEOTIDE SEQUENCE</scope>
    <source>
        <tissue evidence="3">Leaf</tissue>
    </source>
</reference>
<sequence length="226" mass="25595">MWFGFQEGHGSRPQSKAESFRRTAINDDEAFDHASIRKKFSPNSHQKHANLFHGVVALFVGLVLFLLPPHPPQQEDRWKTTASQERWVVGLSDRLIPPAADLCGCHHQLLTPLIVLVLPNLTCFGKDNSLLVWRLKQHNGILKGGAKACSAGRPWTLACIVRGFKDRSEACEFESKWKSASRRMPRKKKQDCATNPLLEHRRAALNCVRGLFDCSYLQIEWQSSLS</sequence>
<feature type="region of interest" description="Disordered" evidence="1">
    <location>
        <begin position="1"/>
        <end position="20"/>
    </location>
</feature>
<evidence type="ECO:0000313" key="3">
    <source>
        <dbReference type="EMBL" id="URE11512.1"/>
    </source>
</evidence>
<dbReference type="InterPro" id="IPR050381">
    <property type="entry name" value="SLX1_endonuclease"/>
</dbReference>
<evidence type="ECO:0000313" key="4">
    <source>
        <dbReference type="Proteomes" id="UP001055439"/>
    </source>
</evidence>
<gene>
    <name evidence="3" type="ORF">MUK42_03865</name>
</gene>
<dbReference type="EMBL" id="CP097508">
    <property type="protein sequence ID" value="URE11512.1"/>
    <property type="molecule type" value="Genomic_DNA"/>
</dbReference>
<organism evidence="3 4">
    <name type="scientific">Musa troglodytarum</name>
    <name type="common">fe'i banana</name>
    <dbReference type="NCBI Taxonomy" id="320322"/>
    <lineage>
        <taxon>Eukaryota</taxon>
        <taxon>Viridiplantae</taxon>
        <taxon>Streptophyta</taxon>
        <taxon>Embryophyta</taxon>
        <taxon>Tracheophyta</taxon>
        <taxon>Spermatophyta</taxon>
        <taxon>Magnoliopsida</taxon>
        <taxon>Liliopsida</taxon>
        <taxon>Zingiberales</taxon>
        <taxon>Musaceae</taxon>
        <taxon>Musa</taxon>
    </lineage>
</organism>
<dbReference type="PANTHER" id="PTHR20208">
    <property type="entry name" value="STRUCTURE-SPECIFIC ENDONUCLEASE SUBUNIT SLX1"/>
    <property type="match status" value="1"/>
</dbReference>
<dbReference type="AlphaFoldDB" id="A0A9E7KBE6"/>
<accession>A0A9E7KBE6</accession>
<dbReference type="PANTHER" id="PTHR20208:SF13">
    <property type="entry name" value="STRUCTURE-SPECIFIC ENDONUCLEASE SUBUNIT SLX1"/>
    <property type="match status" value="1"/>
</dbReference>
<dbReference type="Pfam" id="PF01541">
    <property type="entry name" value="GIY-YIG"/>
    <property type="match status" value="1"/>
</dbReference>
<dbReference type="InterPro" id="IPR035901">
    <property type="entry name" value="GIY-YIG_endonuc_sf"/>
</dbReference>
<proteinExistence type="predicted"/>
<protein>
    <submittedName>
        <fullName evidence="3">GIY-YIG catalytic domain</fullName>
    </submittedName>
</protein>
<dbReference type="Proteomes" id="UP001055439">
    <property type="component" value="Chromosome 6"/>
</dbReference>
<feature type="domain" description="GIY-YIG" evidence="2">
    <location>
        <begin position="132"/>
        <end position="185"/>
    </location>
</feature>
<evidence type="ECO:0000256" key="1">
    <source>
        <dbReference type="SAM" id="MobiDB-lite"/>
    </source>
</evidence>